<sequence length="297" mass="32347">MSTGQTCHLTEGRWQCLDPDPPVRRTVASSPHPFSLAVSKRGAQNGANTPEERWVPFTGDEGSPPSPHPRPQWTVRVSTPGRTAGLASGIFEAAEAVSGSVGAAAWEASPLGAPSFSLPLPVGRTGSDVFSLRVGWGAEAFFRLIPAISRISWAGGDLNSTVQQNLTWFPVYGGAPVTREIPVPSDKEEIIRHLLICVRKAISPGQRSEKNLQVKVAGRTEDQVRERWSNEGSKSTGSREEDKRVRKEVEARTMNRKPTYIGGQPRNRKPAFMSYLPKGHIHQSSPSVRKDGGKDVQ</sequence>
<feature type="region of interest" description="Disordered" evidence="1">
    <location>
        <begin position="1"/>
        <end position="72"/>
    </location>
</feature>
<dbReference type="EMBL" id="OIVN01005779">
    <property type="protein sequence ID" value="SPD23970.1"/>
    <property type="molecule type" value="Genomic_DNA"/>
</dbReference>
<accession>A0A2N9IIM4</accession>
<feature type="compositionally biased region" description="Basic and acidic residues" evidence="1">
    <location>
        <begin position="208"/>
        <end position="229"/>
    </location>
</feature>
<dbReference type="AlphaFoldDB" id="A0A2N9IIM4"/>
<organism evidence="2">
    <name type="scientific">Fagus sylvatica</name>
    <name type="common">Beechnut</name>
    <dbReference type="NCBI Taxonomy" id="28930"/>
    <lineage>
        <taxon>Eukaryota</taxon>
        <taxon>Viridiplantae</taxon>
        <taxon>Streptophyta</taxon>
        <taxon>Embryophyta</taxon>
        <taxon>Tracheophyta</taxon>
        <taxon>Spermatophyta</taxon>
        <taxon>Magnoliopsida</taxon>
        <taxon>eudicotyledons</taxon>
        <taxon>Gunneridae</taxon>
        <taxon>Pentapetalae</taxon>
        <taxon>rosids</taxon>
        <taxon>fabids</taxon>
        <taxon>Fagales</taxon>
        <taxon>Fagaceae</taxon>
        <taxon>Fagus</taxon>
    </lineage>
</organism>
<feature type="compositionally biased region" description="Basic and acidic residues" evidence="1">
    <location>
        <begin position="237"/>
        <end position="253"/>
    </location>
</feature>
<protein>
    <submittedName>
        <fullName evidence="2">Uncharacterized protein</fullName>
    </submittedName>
</protein>
<name>A0A2N9IIM4_FAGSY</name>
<reference evidence="2" key="1">
    <citation type="submission" date="2018-02" db="EMBL/GenBank/DDBJ databases">
        <authorList>
            <person name="Cohen D.B."/>
            <person name="Kent A.D."/>
        </authorList>
    </citation>
    <scope>NUCLEOTIDE SEQUENCE</scope>
</reference>
<feature type="compositionally biased region" description="Basic and acidic residues" evidence="1">
    <location>
        <begin position="288"/>
        <end position="297"/>
    </location>
</feature>
<evidence type="ECO:0000313" key="2">
    <source>
        <dbReference type="EMBL" id="SPD23970.1"/>
    </source>
</evidence>
<gene>
    <name evidence="2" type="ORF">FSB_LOCUS51852</name>
</gene>
<proteinExistence type="predicted"/>
<evidence type="ECO:0000256" key="1">
    <source>
        <dbReference type="SAM" id="MobiDB-lite"/>
    </source>
</evidence>
<feature type="region of interest" description="Disordered" evidence="1">
    <location>
        <begin position="208"/>
        <end position="297"/>
    </location>
</feature>